<organism evidence="2 3">
    <name type="scientific">Pedobacter planticolens</name>
    <dbReference type="NCBI Taxonomy" id="2679964"/>
    <lineage>
        <taxon>Bacteria</taxon>
        <taxon>Pseudomonadati</taxon>
        <taxon>Bacteroidota</taxon>
        <taxon>Sphingobacteriia</taxon>
        <taxon>Sphingobacteriales</taxon>
        <taxon>Sphingobacteriaceae</taxon>
        <taxon>Pedobacter</taxon>
    </lineage>
</organism>
<comment type="caution">
    <text evidence="2">The sequence shown here is derived from an EMBL/GenBank/DDBJ whole genome shotgun (WGS) entry which is preliminary data.</text>
</comment>
<dbReference type="Proteomes" id="UP000601055">
    <property type="component" value="Unassembled WGS sequence"/>
</dbReference>
<protein>
    <submittedName>
        <fullName evidence="2">T9SS type A sorting domain-containing protein</fullName>
    </submittedName>
</protein>
<name>A0A923DWX5_9SPHI</name>
<dbReference type="AlphaFoldDB" id="A0A923DWX5"/>
<sequence length="154" mass="17199">MEKLYKLFVIFVGLIAISASVYGQSEVYTPYLATDSTTSTTNYTFIDLTSTATANIDWNDESALVVKQNPSFTNYPNPATDRTTIAYTLATKAKVTLRVIDLTGKQLAVLIKQEIAAGKHEYDWELSKNNITSGMYILVLQVDNKIFSRKIIVQ</sequence>
<gene>
    <name evidence="2" type="ORF">GM921_01620</name>
</gene>
<feature type="domain" description="Secretion system C-terminal sorting" evidence="1">
    <location>
        <begin position="75"/>
        <end position="153"/>
    </location>
</feature>
<proteinExistence type="predicted"/>
<evidence type="ECO:0000313" key="2">
    <source>
        <dbReference type="EMBL" id="MBB2144170.1"/>
    </source>
</evidence>
<dbReference type="Gene3D" id="2.60.40.4070">
    <property type="match status" value="1"/>
</dbReference>
<keyword evidence="3" id="KW-1185">Reference proteome</keyword>
<evidence type="ECO:0000259" key="1">
    <source>
        <dbReference type="Pfam" id="PF18962"/>
    </source>
</evidence>
<dbReference type="InterPro" id="IPR026444">
    <property type="entry name" value="Secre_tail"/>
</dbReference>
<dbReference type="EMBL" id="WNXD01000001">
    <property type="protein sequence ID" value="MBB2144170.1"/>
    <property type="molecule type" value="Genomic_DNA"/>
</dbReference>
<dbReference type="Pfam" id="PF18962">
    <property type="entry name" value="Por_Secre_tail"/>
    <property type="match status" value="1"/>
</dbReference>
<reference evidence="2" key="1">
    <citation type="submission" date="2019-11" db="EMBL/GenBank/DDBJ databases">
        <title>Description of Pedobacter sp. LMG 31464T.</title>
        <authorList>
            <person name="Carlier A."/>
            <person name="Qi S."/>
            <person name="Vandamme P."/>
        </authorList>
    </citation>
    <scope>NUCLEOTIDE SEQUENCE</scope>
    <source>
        <strain evidence="2">LMG 31464</strain>
    </source>
</reference>
<dbReference type="NCBIfam" id="TIGR04183">
    <property type="entry name" value="Por_Secre_tail"/>
    <property type="match status" value="1"/>
</dbReference>
<evidence type="ECO:0000313" key="3">
    <source>
        <dbReference type="Proteomes" id="UP000601055"/>
    </source>
</evidence>
<accession>A0A923DWX5</accession>
<dbReference type="RefSeq" id="WP_182920867.1">
    <property type="nucleotide sequence ID" value="NZ_WNXD01000001.1"/>
</dbReference>